<accession>A0A392TRA8</accession>
<organism evidence="1 2">
    <name type="scientific">Trifolium medium</name>
    <dbReference type="NCBI Taxonomy" id="97028"/>
    <lineage>
        <taxon>Eukaryota</taxon>
        <taxon>Viridiplantae</taxon>
        <taxon>Streptophyta</taxon>
        <taxon>Embryophyta</taxon>
        <taxon>Tracheophyta</taxon>
        <taxon>Spermatophyta</taxon>
        <taxon>Magnoliopsida</taxon>
        <taxon>eudicotyledons</taxon>
        <taxon>Gunneridae</taxon>
        <taxon>Pentapetalae</taxon>
        <taxon>rosids</taxon>
        <taxon>fabids</taxon>
        <taxon>Fabales</taxon>
        <taxon>Fabaceae</taxon>
        <taxon>Papilionoideae</taxon>
        <taxon>50 kb inversion clade</taxon>
        <taxon>NPAAA clade</taxon>
        <taxon>Hologalegina</taxon>
        <taxon>IRL clade</taxon>
        <taxon>Trifolieae</taxon>
        <taxon>Trifolium</taxon>
    </lineage>
</organism>
<evidence type="ECO:0000313" key="1">
    <source>
        <dbReference type="EMBL" id="MCI62656.1"/>
    </source>
</evidence>
<comment type="caution">
    <text evidence="1">The sequence shown here is derived from an EMBL/GenBank/DDBJ whole genome shotgun (WGS) entry which is preliminary data.</text>
</comment>
<feature type="non-terminal residue" evidence="1">
    <location>
        <position position="1"/>
    </location>
</feature>
<evidence type="ECO:0000313" key="2">
    <source>
        <dbReference type="Proteomes" id="UP000265520"/>
    </source>
</evidence>
<dbReference type="AlphaFoldDB" id="A0A392TRA8"/>
<reference evidence="1 2" key="1">
    <citation type="journal article" date="2018" name="Front. Plant Sci.">
        <title>Red Clover (Trifolium pratense) and Zigzag Clover (T. medium) - A Picture of Genomic Similarities and Differences.</title>
        <authorList>
            <person name="Dluhosova J."/>
            <person name="Istvanek J."/>
            <person name="Nedelnik J."/>
            <person name="Repkova J."/>
        </authorList>
    </citation>
    <scope>NUCLEOTIDE SEQUENCE [LARGE SCALE GENOMIC DNA]</scope>
    <source>
        <strain evidence="2">cv. 10/8</strain>
        <tissue evidence="1">Leaf</tissue>
    </source>
</reference>
<name>A0A392TRA8_9FABA</name>
<dbReference type="EMBL" id="LXQA010622852">
    <property type="protein sequence ID" value="MCI62656.1"/>
    <property type="molecule type" value="Genomic_DNA"/>
</dbReference>
<dbReference type="Proteomes" id="UP000265520">
    <property type="component" value="Unassembled WGS sequence"/>
</dbReference>
<sequence>DRPDDSTSCSTSGSAIPEFQLAKRVNACLQPIQY</sequence>
<protein>
    <submittedName>
        <fullName evidence="1">Uncharacterized protein</fullName>
    </submittedName>
</protein>
<keyword evidence="2" id="KW-1185">Reference proteome</keyword>
<proteinExistence type="predicted"/>